<comment type="caution">
    <text evidence="3">The sequence shown here is derived from an EMBL/GenBank/DDBJ whole genome shotgun (WGS) entry which is preliminary data.</text>
</comment>
<reference evidence="3 4" key="1">
    <citation type="submission" date="2015-06" db="EMBL/GenBank/DDBJ databases">
        <title>Improved classification and identification of acetic acid bacteria using matrix-assisted laser desorption/ionization time-of-flight mass spectrometry; Gluconobacter nephelii and Gluconobacter uchimurae are later heterotypic synonyms of Gluconobacter japonicus and Gluconobacter oxydans, respectively.</title>
        <authorList>
            <person name="Li L."/>
            <person name="Cleenwerck I."/>
            <person name="De Vuyst L."/>
            <person name="Vandamme P."/>
        </authorList>
    </citation>
    <scope>NUCLEOTIDE SEQUENCE [LARGE SCALE GENOMIC DNA]</scope>
    <source>
        <strain evidence="3 4">LMG 1764</strain>
    </source>
</reference>
<dbReference type="AlphaFoldDB" id="A0A149QPL3"/>
<evidence type="ECO:0000313" key="3">
    <source>
        <dbReference type="EMBL" id="KXU99245.1"/>
    </source>
</evidence>
<dbReference type="InterPro" id="IPR038713">
    <property type="entry name" value="Terminase_Gp1_N_sf"/>
</dbReference>
<keyword evidence="1" id="KW-1188">Viral release from host cell</keyword>
<dbReference type="PANTHER" id="PTHR41328:SF2">
    <property type="entry name" value="TERMINASE SMALL SUBUNIT"/>
    <property type="match status" value="1"/>
</dbReference>
<dbReference type="InterPro" id="IPR052404">
    <property type="entry name" value="SPP1-like_terminase"/>
</dbReference>
<dbReference type="EMBL" id="LHZB01000121">
    <property type="protein sequence ID" value="KXU99245.1"/>
    <property type="molecule type" value="Genomic_DNA"/>
</dbReference>
<dbReference type="PANTHER" id="PTHR41328">
    <property type="entry name" value="TERMINASE SMALL SUBUNIT-RELATED"/>
    <property type="match status" value="1"/>
</dbReference>
<proteinExistence type="predicted"/>
<dbReference type="RefSeq" id="WP_062497868.1">
    <property type="nucleotide sequence ID" value="NZ_LHZB01000121.1"/>
</dbReference>
<dbReference type="Proteomes" id="UP000075573">
    <property type="component" value="Unassembled WGS sequence"/>
</dbReference>
<evidence type="ECO:0000256" key="2">
    <source>
        <dbReference type="ARBA" id="ARBA00023219"/>
    </source>
</evidence>
<evidence type="ECO:0000313" key="4">
    <source>
        <dbReference type="Proteomes" id="UP000075573"/>
    </source>
</evidence>
<organism evidence="3 4">
    <name type="scientific">Gluconobacter potus</name>
    <dbReference type="NCBI Taxonomy" id="2724927"/>
    <lineage>
        <taxon>Bacteria</taxon>
        <taxon>Pseudomonadati</taxon>
        <taxon>Pseudomonadota</taxon>
        <taxon>Alphaproteobacteria</taxon>
        <taxon>Acetobacterales</taxon>
        <taxon>Acetobacteraceae</taxon>
        <taxon>Gluconobacter</taxon>
    </lineage>
</organism>
<name>A0A149QPL3_9PROT</name>
<dbReference type="GO" id="GO:0051276">
    <property type="term" value="P:chromosome organization"/>
    <property type="evidence" value="ECO:0007669"/>
    <property type="project" value="InterPro"/>
</dbReference>
<gene>
    <name evidence="3" type="ORF">AD929_15740</name>
</gene>
<keyword evidence="2" id="KW-0231">Viral genome packaging</keyword>
<dbReference type="Gene3D" id="1.10.10.1400">
    <property type="entry name" value="Terminase, small subunit, N-terminal DNA-binding domain, HTH motif"/>
    <property type="match status" value="1"/>
</dbReference>
<dbReference type="Pfam" id="PF03592">
    <property type="entry name" value="Terminase_2"/>
    <property type="match status" value="1"/>
</dbReference>
<protein>
    <submittedName>
        <fullName evidence="3">Terminase</fullName>
    </submittedName>
</protein>
<accession>A0A149QPL3</accession>
<evidence type="ECO:0000256" key="1">
    <source>
        <dbReference type="ARBA" id="ARBA00022612"/>
    </source>
</evidence>
<sequence>MADLTPKQARFVEEYLVDLNATQAATRAGYSAKTAEQQASRLLVNVKVADAIASAQAKRSKRTEITQDRVLQELAKLGFGDIRDIFSEDGSLRHPKDMDADAAARISSIEVVVKPVPGTQGQEVEHVAKIKAWDKLGALTQIGRHLGMFKDKLETSGEIAINITSDDDAL</sequence>
<dbReference type="PATRIC" id="fig|442.7.peg.56"/>
<dbReference type="InterPro" id="IPR005335">
    <property type="entry name" value="Terminase_ssu"/>
</dbReference>